<gene>
    <name evidence="2" type="ORF">ACFO3F_02400</name>
</gene>
<dbReference type="EMBL" id="JBHSGF010000001">
    <property type="protein sequence ID" value="MFC4554086.1"/>
    <property type="molecule type" value="Genomic_DNA"/>
</dbReference>
<dbReference type="InterPro" id="IPR021295">
    <property type="entry name" value="DUF2867"/>
</dbReference>
<reference evidence="3" key="1">
    <citation type="journal article" date="2019" name="Int. J. Syst. Evol. Microbiol.">
        <title>The Global Catalogue of Microorganisms (GCM) 10K type strain sequencing project: providing services to taxonomists for standard genome sequencing and annotation.</title>
        <authorList>
            <consortium name="The Broad Institute Genomics Platform"/>
            <consortium name="The Broad Institute Genome Sequencing Center for Infectious Disease"/>
            <person name="Wu L."/>
            <person name="Ma J."/>
        </authorList>
    </citation>
    <scope>NUCLEOTIDE SEQUENCE [LARGE SCALE GENOMIC DNA]</scope>
    <source>
        <strain evidence="3">JCM 3369</strain>
    </source>
</reference>
<evidence type="ECO:0000313" key="2">
    <source>
        <dbReference type="EMBL" id="MFC4554086.1"/>
    </source>
</evidence>
<proteinExistence type="predicted"/>
<feature type="compositionally biased region" description="Basic and acidic residues" evidence="1">
    <location>
        <begin position="1"/>
        <end position="18"/>
    </location>
</feature>
<name>A0ABV9D5X0_9MICO</name>
<comment type="caution">
    <text evidence="2">The sequence shown here is derived from an EMBL/GenBank/DDBJ whole genome shotgun (WGS) entry which is preliminary data.</text>
</comment>
<dbReference type="Pfam" id="PF11066">
    <property type="entry name" value="DUF2867"/>
    <property type="match status" value="1"/>
</dbReference>
<evidence type="ECO:0000313" key="3">
    <source>
        <dbReference type="Proteomes" id="UP001595955"/>
    </source>
</evidence>
<protein>
    <submittedName>
        <fullName evidence="2">DUF2867 domain-containing protein</fullName>
    </submittedName>
</protein>
<keyword evidence="3" id="KW-1185">Reference proteome</keyword>
<feature type="region of interest" description="Disordered" evidence="1">
    <location>
        <begin position="1"/>
        <end position="40"/>
    </location>
</feature>
<accession>A0ABV9D5X0</accession>
<dbReference type="Proteomes" id="UP001595955">
    <property type="component" value="Unassembled WGS sequence"/>
</dbReference>
<feature type="compositionally biased region" description="Low complexity" evidence="1">
    <location>
        <begin position="28"/>
        <end position="39"/>
    </location>
</feature>
<organism evidence="2 3">
    <name type="scientific">Georgenia faecalis</name>
    <dbReference type="NCBI Taxonomy" id="2483799"/>
    <lineage>
        <taxon>Bacteria</taxon>
        <taxon>Bacillati</taxon>
        <taxon>Actinomycetota</taxon>
        <taxon>Actinomycetes</taxon>
        <taxon>Micrococcales</taxon>
        <taxon>Bogoriellaceae</taxon>
        <taxon>Georgenia</taxon>
    </lineage>
</organism>
<evidence type="ECO:0000256" key="1">
    <source>
        <dbReference type="SAM" id="MobiDB-lite"/>
    </source>
</evidence>
<sequence>MTYRDHAESPPTPGRDRPPTGPARPAREPTAPTPLARALEGGDVGSHHWIDVEASVEDTWAALHALRWADLPALGRGARRRGAGGRGSSTTVLEGLSRTGVLEEEPPRYSALAMIGRPWSPDPRAHVAVDGLRGVAHFDEPGWLKYGMEWVLEPLAPTLTRLRTATLCTATDERTRRAFAAYWVVIRPFSGLLRTAMLTTVRRLATRPAPGRGRAARRLPPHAHTDRPWLIHAIAPDFTLEDVWLIDVHGSADELSRLLHAVIDDGFPDRAPVAVRALWKARWIIGGVLGWDRPDEGLGTRVSSLRGRLPDGVATAAPGSDLPGVPFTTLYETRDEWAAEVANKTVHGVMHLGWVPDGNGGYRGQMAVLVRPNGALGRLYMALIKPLRYGVVYPALLRGIEKRWMAERG</sequence>
<dbReference type="RefSeq" id="WP_387966660.1">
    <property type="nucleotide sequence ID" value="NZ_JBHSGF010000001.1"/>
</dbReference>